<organism evidence="1 2">
    <name type="scientific">Nelumbo nucifera</name>
    <name type="common">Sacred lotus</name>
    <dbReference type="NCBI Taxonomy" id="4432"/>
    <lineage>
        <taxon>Eukaryota</taxon>
        <taxon>Viridiplantae</taxon>
        <taxon>Streptophyta</taxon>
        <taxon>Embryophyta</taxon>
        <taxon>Tracheophyta</taxon>
        <taxon>Spermatophyta</taxon>
        <taxon>Magnoliopsida</taxon>
        <taxon>Proteales</taxon>
        <taxon>Nelumbonaceae</taxon>
        <taxon>Nelumbo</taxon>
    </lineage>
</organism>
<sequence>MPRNHKLLLELKEEKKHIKEGLQDLMMRASAKLTKKGPEILPQTLPRASSGRDSSLKLERFKVRILNLEGTQQDDQQTREIKYK</sequence>
<accession>A0A822ZUJ6</accession>
<evidence type="ECO:0000313" key="1">
    <source>
        <dbReference type="EMBL" id="DAD48643.1"/>
    </source>
</evidence>
<dbReference type="AlphaFoldDB" id="A0A822ZUJ6"/>
<proteinExistence type="predicted"/>
<gene>
    <name evidence="1" type="ORF">HUJ06_018580</name>
</gene>
<dbReference type="Proteomes" id="UP000607653">
    <property type="component" value="Unassembled WGS sequence"/>
</dbReference>
<name>A0A822ZUJ6_NELNU</name>
<dbReference type="EMBL" id="DUZY01000008">
    <property type="protein sequence ID" value="DAD48643.1"/>
    <property type="molecule type" value="Genomic_DNA"/>
</dbReference>
<reference evidence="1 2" key="1">
    <citation type="journal article" date="2020" name="Mol. Biol. Evol.">
        <title>Distinct Expression and Methylation Patterns for Genes with Different Fates following a Single Whole-Genome Duplication in Flowering Plants.</title>
        <authorList>
            <person name="Shi T."/>
            <person name="Rahmani R.S."/>
            <person name="Gugger P.F."/>
            <person name="Wang M."/>
            <person name="Li H."/>
            <person name="Zhang Y."/>
            <person name="Li Z."/>
            <person name="Wang Q."/>
            <person name="Van de Peer Y."/>
            <person name="Marchal K."/>
            <person name="Chen J."/>
        </authorList>
    </citation>
    <scope>NUCLEOTIDE SEQUENCE [LARGE SCALE GENOMIC DNA]</scope>
    <source>
        <tissue evidence="1">Leaf</tissue>
    </source>
</reference>
<comment type="caution">
    <text evidence="1">The sequence shown here is derived from an EMBL/GenBank/DDBJ whole genome shotgun (WGS) entry which is preliminary data.</text>
</comment>
<evidence type="ECO:0000313" key="2">
    <source>
        <dbReference type="Proteomes" id="UP000607653"/>
    </source>
</evidence>
<keyword evidence="2" id="KW-1185">Reference proteome</keyword>
<protein>
    <submittedName>
        <fullName evidence="1">Uncharacterized protein</fullName>
    </submittedName>
</protein>